<protein>
    <recommendedName>
        <fullName evidence="3">MafI family immunity protein</fullName>
    </recommendedName>
</protein>
<dbReference type="EMBL" id="MRCE01000025">
    <property type="protein sequence ID" value="OKH33948.1"/>
    <property type="molecule type" value="Genomic_DNA"/>
</dbReference>
<gene>
    <name evidence="1" type="ORF">NIES2119_21905</name>
</gene>
<name>A0A1U7IBK4_9CYAN</name>
<dbReference type="AlphaFoldDB" id="A0A1U7IBK4"/>
<comment type="caution">
    <text evidence="1">The sequence shown here is derived from an EMBL/GenBank/DDBJ whole genome shotgun (WGS) entry which is preliminary data.</text>
</comment>
<reference evidence="1 2" key="1">
    <citation type="submission" date="2016-11" db="EMBL/GenBank/DDBJ databases">
        <title>Draft Genome Sequences of Nine Cyanobacterial Strains from Diverse Habitats.</title>
        <authorList>
            <person name="Zhu T."/>
            <person name="Hou S."/>
            <person name="Lu X."/>
            <person name="Hess W.R."/>
        </authorList>
    </citation>
    <scope>NUCLEOTIDE SEQUENCE [LARGE SCALE GENOMIC DNA]</scope>
    <source>
        <strain evidence="1 2">IAM M-71</strain>
    </source>
</reference>
<dbReference type="OrthoDB" id="463073at2"/>
<dbReference type="Proteomes" id="UP000185860">
    <property type="component" value="Unassembled WGS sequence"/>
</dbReference>
<dbReference type="RefSeq" id="WP_073595619.1">
    <property type="nucleotide sequence ID" value="NZ_MRCE01000025.1"/>
</dbReference>
<evidence type="ECO:0000313" key="1">
    <source>
        <dbReference type="EMBL" id="OKH33948.1"/>
    </source>
</evidence>
<dbReference type="NCBIfam" id="NF033691">
    <property type="entry name" value="immunity_MafI"/>
    <property type="match status" value="1"/>
</dbReference>
<organism evidence="1 2">
    <name type="scientific">[Phormidium ambiguum] IAM M-71</name>
    <dbReference type="NCBI Taxonomy" id="454136"/>
    <lineage>
        <taxon>Bacteria</taxon>
        <taxon>Bacillati</taxon>
        <taxon>Cyanobacteriota</taxon>
        <taxon>Cyanophyceae</taxon>
        <taxon>Oscillatoriophycideae</taxon>
        <taxon>Aerosakkonematales</taxon>
        <taxon>Aerosakkonemataceae</taxon>
        <taxon>Floridanema</taxon>
    </lineage>
</organism>
<evidence type="ECO:0000313" key="2">
    <source>
        <dbReference type="Proteomes" id="UP000185860"/>
    </source>
</evidence>
<accession>A0A1U7IBK4</accession>
<sequence>MLNYKIVENKLNNALSLAEGMLPKEYIDMVRSDIEQGGEWVLAFETLCDCLIDQNLPISQQFYEILTEIASLLNLKDRHRLEMLKPLVSRQ</sequence>
<evidence type="ECO:0008006" key="3">
    <source>
        <dbReference type="Google" id="ProtNLM"/>
    </source>
</evidence>
<dbReference type="InterPro" id="IPR047880">
    <property type="entry name" value="MafI-like"/>
</dbReference>
<proteinExistence type="predicted"/>